<evidence type="ECO:0000256" key="5">
    <source>
        <dbReference type="ARBA" id="ARBA00022612"/>
    </source>
</evidence>
<dbReference type="Pfam" id="PF12236">
    <property type="entry name" value="Head-tail_con"/>
    <property type="match status" value="1"/>
</dbReference>
<comment type="function">
    <text evidence="1">Forms the portal vertex of the capsid. This portal plays critical roles in head assembly, genome packaging, neck/tail attachment, and genome ejection. The portal protein multimerizes as a single ring-shaped homododecamer arranged around a central channel.</text>
</comment>
<evidence type="ECO:0000256" key="2">
    <source>
        <dbReference type="ARBA" id="ARBA00004328"/>
    </source>
</evidence>
<keyword evidence="10" id="KW-1160">Virus entry into host cell</keyword>
<dbReference type="GO" id="GO:0044423">
    <property type="term" value="C:virion component"/>
    <property type="evidence" value="ECO:0007669"/>
    <property type="project" value="UniProtKB-KW"/>
</dbReference>
<organism evidence="11">
    <name type="scientific">uncultured Caudovirales phage</name>
    <dbReference type="NCBI Taxonomy" id="2100421"/>
    <lineage>
        <taxon>Viruses</taxon>
        <taxon>Duplodnaviria</taxon>
        <taxon>Heunggongvirae</taxon>
        <taxon>Uroviricota</taxon>
        <taxon>Caudoviricetes</taxon>
        <taxon>Peduoviridae</taxon>
        <taxon>Maltschvirus</taxon>
        <taxon>Maltschvirus maltsch</taxon>
    </lineage>
</organism>
<reference evidence="11" key="1">
    <citation type="submission" date="2020-05" db="EMBL/GenBank/DDBJ databases">
        <authorList>
            <person name="Chiriac C."/>
            <person name="Salcher M."/>
            <person name="Ghai R."/>
            <person name="Kavagutti S V."/>
        </authorList>
    </citation>
    <scope>NUCLEOTIDE SEQUENCE</scope>
</reference>
<protein>
    <submittedName>
        <fullName evidence="11">Head-to-tail connector protein, podovirus-type</fullName>
    </submittedName>
</protein>
<keyword evidence="9" id="KW-0231">Viral genome packaging</keyword>
<dbReference type="InterPro" id="IPR020991">
    <property type="entry name" value="Connector_podovirus"/>
</dbReference>
<evidence type="ECO:0000256" key="4">
    <source>
        <dbReference type="ARBA" id="ARBA00022595"/>
    </source>
</evidence>
<evidence type="ECO:0000256" key="3">
    <source>
        <dbReference type="ARBA" id="ARBA00022470"/>
    </source>
</evidence>
<evidence type="ECO:0000256" key="10">
    <source>
        <dbReference type="ARBA" id="ARBA00023296"/>
    </source>
</evidence>
<keyword evidence="5" id="KW-1188">Viral release from host cell</keyword>
<evidence type="ECO:0000256" key="7">
    <source>
        <dbReference type="ARBA" id="ARBA00022950"/>
    </source>
</evidence>
<dbReference type="GO" id="GO:0099002">
    <property type="term" value="P:symbiont genome ejection through host cell envelope, short tail mechanism"/>
    <property type="evidence" value="ECO:0007669"/>
    <property type="project" value="UniProtKB-KW"/>
</dbReference>
<sequence length="540" mass="61323">MDGDDNAKKHIQEFEKARSMRFNFENQWQDIRELVRPNTADFNRNTTQGDRRTENIFDGTAPWALEQFAAGLDSFLTSPTERWFNISLAGDKGEDLSDEALAWLEHVSDVIFKEYAKPQVNLNPCLHEVYQDLGAFGTSVLYQDWDYDNRCVHFRSFPLADCYIKENSKGLVDTMYRMTIMSARQIMDEFTRPEDTIPPKIIEVASKDADKTYKVIHCVRPRTELKQTGLGAKKKKFASCWVVHELKATLRERGYDDFPYHVPRWTKLAGEQYGRSPAMTCLPDIKMINTMSRVIIVGAQKMIDPPLIVPDDGFMLPIKTSPGSLIFKAAGQEDTIQPLNTNGRPDIGLDMMTQRRDHITKSFYVDWIIRQKKNERQTTTEIVDDRNEMLRQMSPMLGRTEVELLSPLIIRTYNLKMAAGHIPPAPDSLLQKKLEITYVSPAALAQYGSKAQGIQQFMQDLAVLSPIAPEVMDVFDIDVAGQELAKLRNVTRKVIRSPDAIAQRRNDRAQQAQAQQMVAAGRELAATTKDLSVAKKNGGI</sequence>
<evidence type="ECO:0000256" key="8">
    <source>
        <dbReference type="ARBA" id="ARBA00023009"/>
    </source>
</evidence>
<keyword evidence="8" id="KW-1171">Viral genome ejection through host cell envelope</keyword>
<gene>
    <name evidence="11" type="ORF">UFOVP1090_37</name>
</gene>
<evidence type="ECO:0000256" key="1">
    <source>
        <dbReference type="ARBA" id="ARBA00003421"/>
    </source>
</evidence>
<accession>A0A6J5QQ54</accession>
<evidence type="ECO:0000256" key="6">
    <source>
        <dbReference type="ARBA" id="ARBA00022844"/>
    </source>
</evidence>
<keyword evidence="7" id="KW-0118">Viral capsid assembly</keyword>
<dbReference type="EMBL" id="LR797041">
    <property type="protein sequence ID" value="CAB4182895.1"/>
    <property type="molecule type" value="Genomic_DNA"/>
</dbReference>
<evidence type="ECO:0000313" key="11">
    <source>
        <dbReference type="EMBL" id="CAB4182895.1"/>
    </source>
</evidence>
<keyword evidence="4" id="KW-1162">Viral penetration into host cytoplasm</keyword>
<evidence type="ECO:0000256" key="9">
    <source>
        <dbReference type="ARBA" id="ARBA00023219"/>
    </source>
</evidence>
<comment type="subcellular location">
    <subcellularLocation>
        <location evidence="2">Virion</location>
    </subcellularLocation>
</comment>
<keyword evidence="3" id="KW-1244">Viral short tail ejection system</keyword>
<proteinExistence type="predicted"/>
<name>A0A6J5QQ54_9CAUD</name>
<keyword evidence="6" id="KW-0946">Virion</keyword>